<keyword evidence="1" id="KW-0472">Membrane</keyword>
<proteinExistence type="predicted"/>
<dbReference type="EMBL" id="JBEVYD010000002">
    <property type="protein sequence ID" value="KAL3235081.1"/>
    <property type="molecule type" value="Genomic_DNA"/>
</dbReference>
<protein>
    <submittedName>
        <fullName evidence="2">Uncharacterized protein</fullName>
    </submittedName>
</protein>
<keyword evidence="1" id="KW-0812">Transmembrane</keyword>
<accession>A0ABR4P0H0</accession>
<feature type="transmembrane region" description="Helical" evidence="1">
    <location>
        <begin position="97"/>
        <end position="118"/>
    </location>
</feature>
<dbReference type="Pfam" id="PF08552">
    <property type="entry name" value="Kei1"/>
    <property type="match status" value="1"/>
</dbReference>
<name>A0ABR4P0H0_9SACH</name>
<dbReference type="PANTHER" id="PTHR28077:SF1">
    <property type="entry name" value="INOSITOL PHOSPHORYLCERAMIDE SYNTHASE REGULATORY SUBUNIT KEI1"/>
    <property type="match status" value="1"/>
</dbReference>
<evidence type="ECO:0000313" key="3">
    <source>
        <dbReference type="Proteomes" id="UP001623330"/>
    </source>
</evidence>
<dbReference type="PANTHER" id="PTHR28077">
    <property type="entry name" value="INOSITOL PHOSPHORYLCERAMIDE SYNTHASE REGULATORY SUBUNIT KEI1"/>
    <property type="match status" value="1"/>
</dbReference>
<keyword evidence="3" id="KW-1185">Reference proteome</keyword>
<feature type="transmembrane region" description="Helical" evidence="1">
    <location>
        <begin position="35"/>
        <end position="54"/>
    </location>
</feature>
<dbReference type="Proteomes" id="UP001623330">
    <property type="component" value="Unassembled WGS sequence"/>
</dbReference>
<evidence type="ECO:0000313" key="2">
    <source>
        <dbReference type="EMBL" id="KAL3235081.1"/>
    </source>
</evidence>
<organism evidence="2 3">
    <name type="scientific">Nakaseomyces bracarensis</name>
    <dbReference type="NCBI Taxonomy" id="273131"/>
    <lineage>
        <taxon>Eukaryota</taxon>
        <taxon>Fungi</taxon>
        <taxon>Dikarya</taxon>
        <taxon>Ascomycota</taxon>
        <taxon>Saccharomycotina</taxon>
        <taxon>Saccharomycetes</taxon>
        <taxon>Saccharomycetales</taxon>
        <taxon>Saccharomycetaceae</taxon>
        <taxon>Nakaseomyces</taxon>
    </lineage>
</organism>
<keyword evidence="1" id="KW-1133">Transmembrane helix</keyword>
<evidence type="ECO:0000256" key="1">
    <source>
        <dbReference type="SAM" id="Phobius"/>
    </source>
</evidence>
<gene>
    <name evidence="2" type="ORF">RNJ44_02869</name>
</gene>
<feature type="transmembrane region" description="Helical" evidence="1">
    <location>
        <begin position="6"/>
        <end position="23"/>
    </location>
</feature>
<dbReference type="InterPro" id="IPR013862">
    <property type="entry name" value="Kei1"/>
</dbReference>
<comment type="caution">
    <text evidence="2">The sequence shown here is derived from an EMBL/GenBank/DDBJ whole genome shotgun (WGS) entry which is preliminary data.</text>
</comment>
<sequence>MQWVSYIWSVFTLIVFAQGLYLIHKPNLMVFSQILVYFTADTALTCFFTLWFSAQWFNMANEEKHESAVGVSNNYNKRSSDLASQGASESYEYTTTLLFTLITLMFRLYFNFILASFVQELLRHPKYMVDQDDVEQDLKHKPLWTRWWIKSQKFCYKVCRHTLV</sequence>
<reference evidence="2 3" key="1">
    <citation type="submission" date="2024-05" db="EMBL/GenBank/DDBJ databases">
        <title>Long read based assembly of the Candida bracarensis genome reveals expanded adhesin content.</title>
        <authorList>
            <person name="Marcet-Houben M."/>
            <person name="Ksiezopolska E."/>
            <person name="Gabaldon T."/>
        </authorList>
    </citation>
    <scope>NUCLEOTIDE SEQUENCE [LARGE SCALE GENOMIC DNA]</scope>
    <source>
        <strain evidence="2 3">CBM6</strain>
    </source>
</reference>